<comment type="function">
    <text evidence="2 8 10">Excises uracil residues from the DNA which can arise as a result of misincorporation of dUMP residues by DNA polymerase or due to deamination of cytosine.</text>
</comment>
<evidence type="ECO:0000256" key="9">
    <source>
        <dbReference type="PROSITE-ProRule" id="PRU10072"/>
    </source>
</evidence>
<dbReference type="GO" id="GO:0097510">
    <property type="term" value="P:base-excision repair, AP site formation via deaminated base removal"/>
    <property type="evidence" value="ECO:0007669"/>
    <property type="project" value="TreeGrafter"/>
</dbReference>
<name>A0A846TSN2_9MOLU</name>
<evidence type="ECO:0000259" key="11">
    <source>
        <dbReference type="SMART" id="SM00986"/>
    </source>
</evidence>
<organism evidence="12 13">
    <name type="scientific">Spiroplasma platyhelix PALS-1</name>
    <dbReference type="NCBI Taxonomy" id="1276218"/>
    <lineage>
        <taxon>Bacteria</taxon>
        <taxon>Bacillati</taxon>
        <taxon>Mycoplasmatota</taxon>
        <taxon>Mollicutes</taxon>
        <taxon>Entomoplasmatales</taxon>
        <taxon>Spiroplasmataceae</taxon>
        <taxon>Spiroplasma</taxon>
    </lineage>
</organism>
<reference evidence="12 13" key="1">
    <citation type="submission" date="2020-04" db="EMBL/GenBank/DDBJ databases">
        <title>Complete genome sequence of Spiroplasma platyhelix ATCC 51748, an insect isolate.</title>
        <authorList>
            <person name="Green E.A."/>
            <person name="Klassen J.L."/>
        </authorList>
    </citation>
    <scope>NUCLEOTIDE SEQUENCE [LARGE SCALE GENOMIC DNA]</scope>
    <source>
        <strain evidence="12 13">PALS-1</strain>
    </source>
</reference>
<dbReference type="Pfam" id="PF03167">
    <property type="entry name" value="UDG"/>
    <property type="match status" value="1"/>
</dbReference>
<accession>A0A846TSN2</accession>
<comment type="similarity">
    <text evidence="3 8 10">Belongs to the uracil-DNA glycosylase (UDG) superfamily. UNG family.</text>
</comment>
<evidence type="ECO:0000256" key="10">
    <source>
        <dbReference type="RuleBase" id="RU003780"/>
    </source>
</evidence>
<evidence type="ECO:0000256" key="7">
    <source>
        <dbReference type="ARBA" id="ARBA00023204"/>
    </source>
</evidence>
<proteinExistence type="inferred from homology"/>
<dbReference type="Proteomes" id="UP000584587">
    <property type="component" value="Unassembled WGS sequence"/>
</dbReference>
<feature type="active site" description="Proton acceptor" evidence="8 9">
    <location>
        <position position="67"/>
    </location>
</feature>
<evidence type="ECO:0000256" key="2">
    <source>
        <dbReference type="ARBA" id="ARBA00002631"/>
    </source>
</evidence>
<dbReference type="PANTHER" id="PTHR11264">
    <property type="entry name" value="URACIL-DNA GLYCOSYLASE"/>
    <property type="match status" value="1"/>
</dbReference>
<dbReference type="InterPro" id="IPR005122">
    <property type="entry name" value="Uracil-DNA_glycosylase-like"/>
</dbReference>
<dbReference type="InterPro" id="IPR002043">
    <property type="entry name" value="UDG_fam1"/>
</dbReference>
<dbReference type="FunFam" id="3.40.470.10:FF:000001">
    <property type="entry name" value="Uracil-DNA glycosylase"/>
    <property type="match status" value="1"/>
</dbReference>
<keyword evidence="13" id="KW-1185">Reference proteome</keyword>
<dbReference type="GO" id="GO:0005737">
    <property type="term" value="C:cytoplasm"/>
    <property type="evidence" value="ECO:0007669"/>
    <property type="project" value="UniProtKB-SubCell"/>
</dbReference>
<feature type="domain" description="Uracil-DNA glycosylase-like" evidence="11">
    <location>
        <begin position="52"/>
        <end position="212"/>
    </location>
</feature>
<dbReference type="Gene3D" id="3.40.470.10">
    <property type="entry name" value="Uracil-DNA glycosylase-like domain"/>
    <property type="match status" value="1"/>
</dbReference>
<sequence length="228" mass="26502">MAQKLLVDSSWSDFFILEQKKPYFQELLVNIKNEYQKYQCFPKWDNIFQVFSLTPLDKVKVVILGQDPYHQPNQAHGLAFSVLPGITLPSSLRNIFQELKDDLQIDNQETGYLIDWAKEGVFLLNTALTVRYNSANSHSHYNWNVFTDNVLSYLNEKKERLVFILWGNNARQKKELIDTTKHLIVESPHPSFFSANKGFFGSKPFSKTNDWLAANNQIPINWKLAKSK</sequence>
<protein>
    <recommendedName>
        <fullName evidence="4 8">Uracil-DNA glycosylase</fullName>
        <shortName evidence="8">UDG</shortName>
        <ecNumber evidence="4 8">3.2.2.27</ecNumber>
    </recommendedName>
</protein>
<evidence type="ECO:0000256" key="8">
    <source>
        <dbReference type="HAMAP-Rule" id="MF_00148"/>
    </source>
</evidence>
<dbReference type="NCBIfam" id="TIGR00628">
    <property type="entry name" value="ung"/>
    <property type="match status" value="1"/>
</dbReference>
<dbReference type="PANTHER" id="PTHR11264:SF0">
    <property type="entry name" value="URACIL-DNA GLYCOSYLASE"/>
    <property type="match status" value="1"/>
</dbReference>
<dbReference type="NCBIfam" id="NF003588">
    <property type="entry name" value="PRK05254.1-1"/>
    <property type="match status" value="1"/>
</dbReference>
<evidence type="ECO:0000313" key="13">
    <source>
        <dbReference type="Proteomes" id="UP000584587"/>
    </source>
</evidence>
<comment type="catalytic activity">
    <reaction evidence="1 8 10">
        <text>Hydrolyzes single-stranded DNA or mismatched double-stranded DNA and polynucleotides, releasing free uracil.</text>
        <dbReference type="EC" id="3.2.2.27"/>
    </reaction>
</comment>
<evidence type="ECO:0000256" key="5">
    <source>
        <dbReference type="ARBA" id="ARBA00022763"/>
    </source>
</evidence>
<dbReference type="EMBL" id="JAAVVK010000002">
    <property type="protein sequence ID" value="NKE38515.1"/>
    <property type="molecule type" value="Genomic_DNA"/>
</dbReference>
<keyword evidence="7 8" id="KW-0234">DNA repair</keyword>
<dbReference type="NCBIfam" id="NF003589">
    <property type="entry name" value="PRK05254.1-2"/>
    <property type="match status" value="1"/>
</dbReference>
<dbReference type="GO" id="GO:0004844">
    <property type="term" value="F:uracil DNA N-glycosylase activity"/>
    <property type="evidence" value="ECO:0007669"/>
    <property type="project" value="UniProtKB-UniRule"/>
</dbReference>
<evidence type="ECO:0000313" key="12">
    <source>
        <dbReference type="EMBL" id="NKE38515.1"/>
    </source>
</evidence>
<dbReference type="InterPro" id="IPR036895">
    <property type="entry name" value="Uracil-DNA_glycosylase-like_sf"/>
</dbReference>
<gene>
    <name evidence="8" type="primary">ung</name>
    <name evidence="12" type="ORF">HER12_01950</name>
</gene>
<evidence type="ECO:0000256" key="3">
    <source>
        <dbReference type="ARBA" id="ARBA00008184"/>
    </source>
</evidence>
<dbReference type="SUPFAM" id="SSF52141">
    <property type="entry name" value="Uracil-DNA glycosylase-like"/>
    <property type="match status" value="1"/>
</dbReference>
<keyword evidence="6 8" id="KW-0378">Hydrolase</keyword>
<dbReference type="InterPro" id="IPR018085">
    <property type="entry name" value="Ura-DNA_Glyclase_AS"/>
</dbReference>
<dbReference type="AlphaFoldDB" id="A0A846TSN2"/>
<keyword evidence="5 8" id="KW-0227">DNA damage</keyword>
<comment type="caution">
    <text evidence="12">The sequence shown here is derived from an EMBL/GenBank/DDBJ whole genome shotgun (WGS) entry which is preliminary data.</text>
</comment>
<evidence type="ECO:0000256" key="4">
    <source>
        <dbReference type="ARBA" id="ARBA00012030"/>
    </source>
</evidence>
<evidence type="ECO:0000256" key="6">
    <source>
        <dbReference type="ARBA" id="ARBA00022801"/>
    </source>
</evidence>
<dbReference type="NCBIfam" id="NF003592">
    <property type="entry name" value="PRK05254.1-5"/>
    <property type="match status" value="1"/>
</dbReference>
<dbReference type="HAMAP" id="MF_00148">
    <property type="entry name" value="UDG"/>
    <property type="match status" value="1"/>
</dbReference>
<dbReference type="CDD" id="cd10027">
    <property type="entry name" value="UDG-F1-like"/>
    <property type="match status" value="1"/>
</dbReference>
<dbReference type="RefSeq" id="WP_168104997.1">
    <property type="nucleotide sequence ID" value="NZ_CP051215.1"/>
</dbReference>
<keyword evidence="8" id="KW-0963">Cytoplasm</keyword>
<dbReference type="EC" id="3.2.2.27" evidence="4 8"/>
<dbReference type="SMART" id="SM00987">
    <property type="entry name" value="UreE_C"/>
    <property type="match status" value="1"/>
</dbReference>
<keyword evidence="12" id="KW-0326">Glycosidase</keyword>
<comment type="subcellular location">
    <subcellularLocation>
        <location evidence="8">Cytoplasm</location>
    </subcellularLocation>
</comment>
<dbReference type="PROSITE" id="PS00130">
    <property type="entry name" value="U_DNA_GLYCOSYLASE"/>
    <property type="match status" value="1"/>
</dbReference>
<evidence type="ECO:0000256" key="1">
    <source>
        <dbReference type="ARBA" id="ARBA00001400"/>
    </source>
</evidence>
<dbReference type="SMART" id="SM00986">
    <property type="entry name" value="UDG"/>
    <property type="match status" value="1"/>
</dbReference>